<accession>A0ABS8UXN9</accession>
<reference evidence="1 2" key="1">
    <citation type="journal article" date="2021" name="BMC Genomics">
        <title>Datura genome reveals duplications of psychoactive alkaloid biosynthetic genes and high mutation rate following tissue culture.</title>
        <authorList>
            <person name="Rajewski A."/>
            <person name="Carter-House D."/>
            <person name="Stajich J."/>
            <person name="Litt A."/>
        </authorList>
    </citation>
    <scope>NUCLEOTIDE SEQUENCE [LARGE SCALE GENOMIC DNA]</scope>
    <source>
        <strain evidence="1">AR-01</strain>
    </source>
</reference>
<gene>
    <name evidence="1" type="ORF">HAX54_023390</name>
</gene>
<comment type="caution">
    <text evidence="1">The sequence shown here is derived from an EMBL/GenBank/DDBJ whole genome shotgun (WGS) entry which is preliminary data.</text>
</comment>
<dbReference type="Proteomes" id="UP000823775">
    <property type="component" value="Unassembled WGS sequence"/>
</dbReference>
<name>A0ABS8UXN9_DATST</name>
<evidence type="ECO:0000313" key="1">
    <source>
        <dbReference type="EMBL" id="MCD9639087.1"/>
    </source>
</evidence>
<dbReference type="EMBL" id="JACEIK010002842">
    <property type="protein sequence ID" value="MCD9639087.1"/>
    <property type="molecule type" value="Genomic_DNA"/>
</dbReference>
<protein>
    <submittedName>
        <fullName evidence="1">Uncharacterized protein</fullName>
    </submittedName>
</protein>
<keyword evidence="2" id="KW-1185">Reference proteome</keyword>
<proteinExistence type="predicted"/>
<evidence type="ECO:0000313" key="2">
    <source>
        <dbReference type="Proteomes" id="UP000823775"/>
    </source>
</evidence>
<sequence>MSLLRLNVGVSGPSKDFINKVGEGLNAHRGRFDEDLDEDDVEPLWSMMKLKEDENIDLSSDEDGYGVMFMKGSVPRSGFKDTNEPRKYSEVATSSEPFYDSLGKVF</sequence>
<organism evidence="1 2">
    <name type="scientific">Datura stramonium</name>
    <name type="common">Jimsonweed</name>
    <name type="synonym">Common thornapple</name>
    <dbReference type="NCBI Taxonomy" id="4076"/>
    <lineage>
        <taxon>Eukaryota</taxon>
        <taxon>Viridiplantae</taxon>
        <taxon>Streptophyta</taxon>
        <taxon>Embryophyta</taxon>
        <taxon>Tracheophyta</taxon>
        <taxon>Spermatophyta</taxon>
        <taxon>Magnoliopsida</taxon>
        <taxon>eudicotyledons</taxon>
        <taxon>Gunneridae</taxon>
        <taxon>Pentapetalae</taxon>
        <taxon>asterids</taxon>
        <taxon>lamiids</taxon>
        <taxon>Solanales</taxon>
        <taxon>Solanaceae</taxon>
        <taxon>Solanoideae</taxon>
        <taxon>Datureae</taxon>
        <taxon>Datura</taxon>
    </lineage>
</organism>